<proteinExistence type="predicted"/>
<keyword evidence="2 4" id="KW-0442">Lipid degradation</keyword>
<dbReference type="GO" id="GO:0016787">
    <property type="term" value="F:hydrolase activity"/>
    <property type="evidence" value="ECO:0007669"/>
    <property type="project" value="UniProtKB-UniRule"/>
</dbReference>
<keyword evidence="1 4" id="KW-0378">Hydrolase</keyword>
<dbReference type="Gene3D" id="3.40.1090.10">
    <property type="entry name" value="Cytosolic phospholipase A2 catalytic domain"/>
    <property type="match status" value="2"/>
</dbReference>
<evidence type="ECO:0000256" key="3">
    <source>
        <dbReference type="ARBA" id="ARBA00023098"/>
    </source>
</evidence>
<feature type="short sequence motif" description="GXSXG" evidence="4">
    <location>
        <begin position="50"/>
        <end position="54"/>
    </location>
</feature>
<dbReference type="InterPro" id="IPR016035">
    <property type="entry name" value="Acyl_Trfase/lysoPLipase"/>
</dbReference>
<dbReference type="InterPro" id="IPR002641">
    <property type="entry name" value="PNPLA_dom"/>
</dbReference>
<accession>A0A127K8J1</accession>
<feature type="active site" description="Nucleophile" evidence="4">
    <location>
        <position position="52"/>
    </location>
</feature>
<gene>
    <name evidence="6" type="ORF">AC731_015655</name>
</gene>
<dbReference type="STRING" id="1134435.AC731_015655"/>
<feature type="short sequence motif" description="DGA/G" evidence="4">
    <location>
        <begin position="201"/>
        <end position="203"/>
    </location>
</feature>
<feature type="short sequence motif" description="GXGXXG" evidence="4">
    <location>
        <begin position="23"/>
        <end position="28"/>
    </location>
</feature>
<dbReference type="RefSeq" id="WP_048707401.1">
    <property type="nucleotide sequence ID" value="NZ_CP014646.1"/>
</dbReference>
<feature type="domain" description="PNPLA" evidence="5">
    <location>
        <begin position="19"/>
        <end position="214"/>
    </location>
</feature>
<dbReference type="KEGG" id="thu:AC731_015655"/>
<dbReference type="PANTHER" id="PTHR14226">
    <property type="entry name" value="NEUROPATHY TARGET ESTERASE/SWISS CHEESE D.MELANOGASTER"/>
    <property type="match status" value="1"/>
</dbReference>
<dbReference type="SUPFAM" id="SSF52151">
    <property type="entry name" value="FabD/lysophospholipase-like"/>
    <property type="match status" value="1"/>
</dbReference>
<name>A0A127K8J1_9RHOO</name>
<keyword evidence="3 4" id="KW-0443">Lipid metabolism</keyword>
<dbReference type="GO" id="GO:0016042">
    <property type="term" value="P:lipid catabolic process"/>
    <property type="evidence" value="ECO:0007669"/>
    <property type="project" value="UniProtKB-UniRule"/>
</dbReference>
<protein>
    <submittedName>
        <fullName evidence="6">Esterase</fullName>
    </submittedName>
</protein>
<evidence type="ECO:0000313" key="6">
    <source>
        <dbReference type="EMBL" id="AMO38242.1"/>
    </source>
</evidence>
<dbReference type="InterPro" id="IPR050301">
    <property type="entry name" value="NTE"/>
</dbReference>
<reference evidence="7" key="1">
    <citation type="submission" date="2016-03" db="EMBL/GenBank/DDBJ databases">
        <authorList>
            <person name="Ma C."/>
            <person name="Zhou S."/>
            <person name="Yang G."/>
        </authorList>
    </citation>
    <scope>NUCLEOTIDE SEQUENCE [LARGE SCALE GENOMIC DNA]</scope>
    <source>
        <strain evidence="7">SgZ-1</strain>
    </source>
</reference>
<evidence type="ECO:0000313" key="7">
    <source>
        <dbReference type="Proteomes" id="UP000036902"/>
    </source>
</evidence>
<dbReference type="EMBL" id="CP014646">
    <property type="protein sequence ID" value="AMO38242.1"/>
    <property type="molecule type" value="Genomic_DNA"/>
</dbReference>
<sequence length="349" mass="38521">MPKLPWPKRVSPPRPLLSLALQGGGAHGAYTWGVLDRLLEAGLDLEGISGTSAGAMNAVALAQGWTEGGAEGARAALARFWHAVGDSVPFHLELLHTLNPANDGALPAPMNMLVGLTRMFSPYQFNPFELNPLRDVVRAQFDFERLRHDCPLKLFIAATAVRTGKVRLFHTAELSEAALLASACLPTLHHAVEIDGEFYWDGGFTANPAIYPLLYACSTPDILLVLLNPLQRENAPRSADDIAARSMELGFSTTFLREMRMIAHARRHIRETSSFWPRGRFERKLLQQRFHLIEARELEDIHGASRLNATSAFLGQLHAFGRAAADAWLGRHRNAIGRRETVDVAGLFL</sequence>
<dbReference type="PANTHER" id="PTHR14226:SF78">
    <property type="entry name" value="SLR0060 PROTEIN"/>
    <property type="match status" value="1"/>
</dbReference>
<evidence type="ECO:0000256" key="4">
    <source>
        <dbReference type="PROSITE-ProRule" id="PRU01161"/>
    </source>
</evidence>
<feature type="active site" description="Proton acceptor" evidence="4">
    <location>
        <position position="201"/>
    </location>
</feature>
<dbReference type="Proteomes" id="UP000036902">
    <property type="component" value="Chromosome"/>
</dbReference>
<evidence type="ECO:0000256" key="1">
    <source>
        <dbReference type="ARBA" id="ARBA00022801"/>
    </source>
</evidence>
<dbReference type="PROSITE" id="PS51635">
    <property type="entry name" value="PNPLA"/>
    <property type="match status" value="1"/>
</dbReference>
<evidence type="ECO:0000259" key="5">
    <source>
        <dbReference type="PROSITE" id="PS51635"/>
    </source>
</evidence>
<dbReference type="AlphaFoldDB" id="A0A127K8J1"/>
<organism evidence="6 7">
    <name type="scientific">Thauera humireducens</name>
    <dbReference type="NCBI Taxonomy" id="1134435"/>
    <lineage>
        <taxon>Bacteria</taxon>
        <taxon>Pseudomonadati</taxon>
        <taxon>Pseudomonadota</taxon>
        <taxon>Betaproteobacteria</taxon>
        <taxon>Rhodocyclales</taxon>
        <taxon>Zoogloeaceae</taxon>
        <taxon>Thauera</taxon>
    </lineage>
</organism>
<keyword evidence="7" id="KW-1185">Reference proteome</keyword>
<dbReference type="Pfam" id="PF01734">
    <property type="entry name" value="Patatin"/>
    <property type="match status" value="1"/>
</dbReference>
<evidence type="ECO:0000256" key="2">
    <source>
        <dbReference type="ARBA" id="ARBA00022963"/>
    </source>
</evidence>